<comment type="caution">
    <text evidence="2">The sequence shown here is derived from an EMBL/GenBank/DDBJ whole genome shotgun (WGS) entry which is preliminary data.</text>
</comment>
<accession>A0ABV5LQ99</accession>
<proteinExistence type="predicted"/>
<dbReference type="PANTHER" id="PTHR24094:SF15">
    <property type="entry name" value="AMP-DEPENDENT SYNTHETASE_LIGASE DOMAIN-CONTAINING PROTEIN-RELATED"/>
    <property type="match status" value="1"/>
</dbReference>
<reference evidence="2 3" key="1">
    <citation type="submission" date="2024-09" db="EMBL/GenBank/DDBJ databases">
        <authorList>
            <person name="Sun Q."/>
            <person name="Mori K."/>
        </authorList>
    </citation>
    <scope>NUCLEOTIDE SEQUENCE [LARGE SCALE GENOMIC DNA]</scope>
    <source>
        <strain evidence="2 3">TISTR 1856</strain>
    </source>
</reference>
<evidence type="ECO:0000313" key="2">
    <source>
        <dbReference type="EMBL" id="MFB9376254.1"/>
    </source>
</evidence>
<dbReference type="RefSeq" id="WP_380138618.1">
    <property type="nucleotide sequence ID" value="NZ_JBHLUI010000009.1"/>
</dbReference>
<feature type="domain" description="GmrSD restriction endonucleases C-terminal" evidence="1">
    <location>
        <begin position="80"/>
        <end position="213"/>
    </location>
</feature>
<dbReference type="InterPro" id="IPR011089">
    <property type="entry name" value="GmrSD_C"/>
</dbReference>
<organism evidence="2 3">
    <name type="scientific">Kineococcus gynurae</name>
    <dbReference type="NCBI Taxonomy" id="452979"/>
    <lineage>
        <taxon>Bacteria</taxon>
        <taxon>Bacillati</taxon>
        <taxon>Actinomycetota</taxon>
        <taxon>Actinomycetes</taxon>
        <taxon>Kineosporiales</taxon>
        <taxon>Kineosporiaceae</taxon>
        <taxon>Kineococcus</taxon>
    </lineage>
</organism>
<dbReference type="GO" id="GO:0004519">
    <property type="term" value="F:endonuclease activity"/>
    <property type="evidence" value="ECO:0007669"/>
    <property type="project" value="UniProtKB-KW"/>
</dbReference>
<dbReference type="Pfam" id="PF07510">
    <property type="entry name" value="GmrSD_C"/>
    <property type="match status" value="1"/>
</dbReference>
<name>A0ABV5LQ99_9ACTN</name>
<sequence length="226" mass="23486">MSRGLSAVAAIVVPLLVLAVLALVWVGRDVAEPEVGVPAGPVGTALAELPVAPAGTMTGYSRSAFGPAWADVDDNGCSTREDVLARDLTGIVVADDGCRVLSGTLADPYGAGTVDFVRGVDTSAAVQIDHVVALAAAWRTGARDWDAERRERFANDPLELLAVAGAENQAKGDDDAAEWLPVEGACAYAARQVAVKSEWGLWVTPDERDALAAVLTGCPGQELPRR</sequence>
<keyword evidence="3" id="KW-1185">Reference proteome</keyword>
<keyword evidence="2" id="KW-0540">Nuclease</keyword>
<keyword evidence="2" id="KW-0378">Hydrolase</keyword>
<keyword evidence="2" id="KW-0255">Endonuclease</keyword>
<dbReference type="PANTHER" id="PTHR24094">
    <property type="entry name" value="SECRETED PROTEIN"/>
    <property type="match status" value="1"/>
</dbReference>
<protein>
    <submittedName>
        <fullName evidence="2">HNH endonuclease family protein</fullName>
    </submittedName>
</protein>
<evidence type="ECO:0000259" key="1">
    <source>
        <dbReference type="Pfam" id="PF07510"/>
    </source>
</evidence>
<dbReference type="Proteomes" id="UP001589748">
    <property type="component" value="Unassembled WGS sequence"/>
</dbReference>
<dbReference type="EMBL" id="JBHMDM010000003">
    <property type="protein sequence ID" value="MFB9376254.1"/>
    <property type="molecule type" value="Genomic_DNA"/>
</dbReference>
<evidence type="ECO:0000313" key="3">
    <source>
        <dbReference type="Proteomes" id="UP001589748"/>
    </source>
</evidence>
<gene>
    <name evidence="2" type="ORF">ACFFVI_04660</name>
</gene>